<evidence type="ECO:0000313" key="6">
    <source>
        <dbReference type="Proteomes" id="UP000014157"/>
    </source>
</evidence>
<dbReference type="InterPro" id="IPR027994">
    <property type="entry name" value="WxL_dom"/>
</dbReference>
<dbReference type="HOGENOM" id="CLU_1000178_0_0_9"/>
<reference evidence="4 6" key="2">
    <citation type="submission" date="2013-03" db="EMBL/GenBank/DDBJ databases">
        <title>The Genome Sequence of Enterococcus moraviensis BAA-383 (PacBio/Illumina hybrid assembly).</title>
        <authorList>
            <consortium name="The Broad Institute Genomics Platform"/>
            <consortium name="The Broad Institute Genome Sequencing Center for Infectious Disease"/>
            <person name="Earl A."/>
            <person name="Russ C."/>
            <person name="Gilmore M."/>
            <person name="Surin D."/>
            <person name="Walker B."/>
            <person name="Young S."/>
            <person name="Zeng Q."/>
            <person name="Gargeya S."/>
            <person name="Fitzgerald M."/>
            <person name="Haas B."/>
            <person name="Abouelleil A."/>
            <person name="Allen A.W."/>
            <person name="Alvarado L."/>
            <person name="Arachchi H.M."/>
            <person name="Berlin A.M."/>
            <person name="Chapman S.B."/>
            <person name="Gainer-Dewar J."/>
            <person name="Goldberg J."/>
            <person name="Griggs A."/>
            <person name="Gujja S."/>
            <person name="Hansen M."/>
            <person name="Howarth C."/>
            <person name="Imamovic A."/>
            <person name="Ireland A."/>
            <person name="Larimer J."/>
            <person name="McCowan C."/>
            <person name="Murphy C."/>
            <person name="Pearson M."/>
            <person name="Poon T.W."/>
            <person name="Priest M."/>
            <person name="Roberts A."/>
            <person name="Saif S."/>
            <person name="Shea T."/>
            <person name="Sisk P."/>
            <person name="Sykes S."/>
            <person name="Wortman J."/>
            <person name="Nusbaum C."/>
            <person name="Birren B."/>
        </authorList>
    </citation>
    <scope>NUCLEOTIDE SEQUENCE [LARGE SCALE GENOMIC DNA]</scope>
    <source>
        <strain evidence="4 6">ATCC BAA-383</strain>
    </source>
</reference>
<sequence length="277" mass="29192">MKKIQVLSGLGACAIALTLFAGTSTTAQAAPLSETTDATVTFDENDGGVNPGDNGLIIPGSPDENIYVPDGEGKSTTGPLRFTNIPALKFGTVKIKSTGANYESQMSLYQKSLDGKVPPAADAKLKIPHFVQVADERGGTGQFEVKVSATTFTSGTKELKNSRIQLYNGEVRNSSLDMVSKDNDATALLETPALIAKNTPVTIPTEAANSISILKVKAGQSANASISSVVFSQGYTSDADYSDVSTNPYVQLNVPQGEQPEKETYTATLTWELSDTI</sequence>
<name>R2SW41_9ENTE</name>
<dbReference type="PATRIC" id="fig|1158609.3.peg.2660"/>
<feature type="signal peptide" evidence="1">
    <location>
        <begin position="1"/>
        <end position="29"/>
    </location>
</feature>
<evidence type="ECO:0000313" key="5">
    <source>
        <dbReference type="Proteomes" id="UP000013781"/>
    </source>
</evidence>
<evidence type="ECO:0000259" key="2">
    <source>
        <dbReference type="Pfam" id="PF13731"/>
    </source>
</evidence>
<dbReference type="Proteomes" id="UP000013781">
    <property type="component" value="Unassembled WGS sequence"/>
</dbReference>
<dbReference type="Pfam" id="PF13731">
    <property type="entry name" value="WxL"/>
    <property type="match status" value="1"/>
</dbReference>
<evidence type="ECO:0000313" key="3">
    <source>
        <dbReference type="EMBL" id="EOH97001.1"/>
    </source>
</evidence>
<evidence type="ECO:0000256" key="1">
    <source>
        <dbReference type="SAM" id="SignalP"/>
    </source>
</evidence>
<gene>
    <name evidence="4" type="ORF">I586_02060</name>
    <name evidence="3" type="ORF">UAY_02733</name>
</gene>
<accession>R2SW41</accession>
<dbReference type="OrthoDB" id="2157690at2"/>
<dbReference type="STRING" id="155617.RV09_GL001685"/>
<dbReference type="eggNOG" id="ENOG5032N3D">
    <property type="taxonomic scope" value="Bacteria"/>
</dbReference>
<keyword evidence="1" id="KW-0732">Signal</keyword>
<feature type="domain" description="WxL" evidence="2">
    <location>
        <begin position="33"/>
        <end position="276"/>
    </location>
</feature>
<proteinExistence type="predicted"/>
<keyword evidence="6" id="KW-1185">Reference proteome</keyword>
<dbReference type="Proteomes" id="UP000014157">
    <property type="component" value="Unassembled WGS sequence"/>
</dbReference>
<reference evidence="3 5" key="1">
    <citation type="submission" date="2013-02" db="EMBL/GenBank/DDBJ databases">
        <title>The Genome Sequence of Enterococcus moraviensis BAA-383.</title>
        <authorList>
            <consortium name="The Broad Institute Genome Sequencing Platform"/>
            <consortium name="The Broad Institute Genome Sequencing Center for Infectious Disease"/>
            <person name="Earl A.M."/>
            <person name="Gilmore M.S."/>
            <person name="Lebreton F."/>
            <person name="Walker B."/>
            <person name="Young S.K."/>
            <person name="Zeng Q."/>
            <person name="Gargeya S."/>
            <person name="Fitzgerald M."/>
            <person name="Haas B."/>
            <person name="Abouelleil A."/>
            <person name="Alvarado L."/>
            <person name="Arachchi H.M."/>
            <person name="Berlin A.M."/>
            <person name="Chapman S.B."/>
            <person name="Dewar J."/>
            <person name="Goldberg J."/>
            <person name="Griggs A."/>
            <person name="Gujja S."/>
            <person name="Hansen M."/>
            <person name="Howarth C."/>
            <person name="Imamovic A."/>
            <person name="Larimer J."/>
            <person name="McCowan C."/>
            <person name="Murphy C."/>
            <person name="Neiman D."/>
            <person name="Pearson M."/>
            <person name="Priest M."/>
            <person name="Roberts A."/>
            <person name="Saif S."/>
            <person name="Shea T."/>
            <person name="Sisk P."/>
            <person name="Sykes S."/>
            <person name="Wortman J."/>
            <person name="Nusbaum C."/>
            <person name="Birren B."/>
        </authorList>
    </citation>
    <scope>NUCLEOTIDE SEQUENCE [LARGE SCALE GENOMIC DNA]</scope>
    <source>
        <strain evidence="3 5">ATCC BAA-383</strain>
    </source>
</reference>
<feature type="chain" id="PRO_5004365908" description="WxL domain-containing protein" evidence="1">
    <location>
        <begin position="30"/>
        <end position="277"/>
    </location>
</feature>
<protein>
    <recommendedName>
        <fullName evidence="2">WxL domain-containing protein</fullName>
    </recommendedName>
</protein>
<organism evidence="3 5">
    <name type="scientific">Enterococcus moraviensis ATCC BAA-383</name>
    <dbReference type="NCBI Taxonomy" id="1158609"/>
    <lineage>
        <taxon>Bacteria</taxon>
        <taxon>Bacillati</taxon>
        <taxon>Bacillota</taxon>
        <taxon>Bacilli</taxon>
        <taxon>Lactobacillales</taxon>
        <taxon>Enterococcaceae</taxon>
        <taxon>Enterococcus</taxon>
    </lineage>
</organism>
<comment type="caution">
    <text evidence="3">The sequence shown here is derived from an EMBL/GenBank/DDBJ whole genome shotgun (WGS) entry which is preliminary data.</text>
</comment>
<dbReference type="AlphaFoldDB" id="R2SW41"/>
<dbReference type="RefSeq" id="WP_010766066.1">
    <property type="nucleotide sequence ID" value="NZ_ASWB01000003.1"/>
</dbReference>
<evidence type="ECO:0000313" key="4">
    <source>
        <dbReference type="EMBL" id="EOT65791.1"/>
    </source>
</evidence>
<dbReference type="EMBL" id="ASWB01000003">
    <property type="protein sequence ID" value="EOT65791.1"/>
    <property type="molecule type" value="Genomic_DNA"/>
</dbReference>
<dbReference type="EMBL" id="AJAS01000022">
    <property type="protein sequence ID" value="EOH97001.1"/>
    <property type="molecule type" value="Genomic_DNA"/>
</dbReference>